<proteinExistence type="inferred from homology"/>
<reference evidence="5" key="1">
    <citation type="submission" date="2017-09" db="EMBL/GenBank/DDBJ databases">
        <title>Depth-based differentiation of microbial function through sediment-hosted aquifers and enrichment of novel symbionts in the deep terrestrial subsurface.</title>
        <authorList>
            <person name="Probst A.J."/>
            <person name="Ladd B."/>
            <person name="Jarett J.K."/>
            <person name="Geller-Mcgrath D.E."/>
            <person name="Sieber C.M.K."/>
            <person name="Emerson J.B."/>
            <person name="Anantharaman K."/>
            <person name="Thomas B.C."/>
            <person name="Malmstrom R."/>
            <person name="Stieglmeier M."/>
            <person name="Klingl A."/>
            <person name="Woyke T."/>
            <person name="Ryan C.M."/>
            <person name="Banfield J.F."/>
        </authorList>
    </citation>
    <scope>NUCLEOTIDE SEQUENCE [LARGE SCALE GENOMIC DNA]</scope>
</reference>
<dbReference type="CDD" id="cd06464">
    <property type="entry name" value="ACD_sHsps-like"/>
    <property type="match status" value="1"/>
</dbReference>
<protein>
    <recommendedName>
        <fullName evidence="3">SHSP domain-containing protein</fullName>
    </recommendedName>
</protein>
<dbReference type="SUPFAM" id="SSF49764">
    <property type="entry name" value="HSP20-like chaperones"/>
    <property type="match status" value="1"/>
</dbReference>
<sequence length="131" mass="14946">MPKDHRSFFERLTGSVNAVEDDEEEIVREPMITTEKTKSAAKAGDWMNEEEEGQLAVDVFQTPSEIIIQAVVAGTKPDELDVSITQDMVTLRGRRQKQREILGEDYYYQELYWGAFSRSILLPQEVDSDSA</sequence>
<dbReference type="InterPro" id="IPR002068">
    <property type="entry name" value="A-crystallin/Hsp20_dom"/>
</dbReference>
<evidence type="ECO:0000313" key="4">
    <source>
        <dbReference type="EMBL" id="PJC25173.1"/>
    </source>
</evidence>
<evidence type="ECO:0000256" key="2">
    <source>
        <dbReference type="RuleBase" id="RU003616"/>
    </source>
</evidence>
<dbReference type="Gene3D" id="2.60.40.790">
    <property type="match status" value="1"/>
</dbReference>
<comment type="similarity">
    <text evidence="1 2">Belongs to the small heat shock protein (HSP20) family.</text>
</comment>
<accession>A0A2M8ER09</accession>
<gene>
    <name evidence="4" type="ORF">CO056_01650</name>
</gene>
<dbReference type="EMBL" id="PFSH01000024">
    <property type="protein sequence ID" value="PJC25173.1"/>
    <property type="molecule type" value="Genomic_DNA"/>
</dbReference>
<evidence type="ECO:0000313" key="5">
    <source>
        <dbReference type="Proteomes" id="UP000230228"/>
    </source>
</evidence>
<evidence type="ECO:0000259" key="3">
    <source>
        <dbReference type="PROSITE" id="PS01031"/>
    </source>
</evidence>
<dbReference type="InterPro" id="IPR008978">
    <property type="entry name" value="HSP20-like_chaperone"/>
</dbReference>
<organism evidence="4 5">
    <name type="scientific">Candidatus Tagabacteria bacterium CG_4_9_14_0_2_um_filter_41_11</name>
    <dbReference type="NCBI Taxonomy" id="1975019"/>
    <lineage>
        <taxon>Bacteria</taxon>
        <taxon>Candidatus Tagaibacteriota</taxon>
    </lineage>
</organism>
<dbReference type="AlphaFoldDB" id="A0A2M8ER09"/>
<comment type="caution">
    <text evidence="4">The sequence shown here is derived from an EMBL/GenBank/DDBJ whole genome shotgun (WGS) entry which is preliminary data.</text>
</comment>
<dbReference type="Pfam" id="PF00011">
    <property type="entry name" value="HSP20"/>
    <property type="match status" value="1"/>
</dbReference>
<feature type="non-terminal residue" evidence="4">
    <location>
        <position position="131"/>
    </location>
</feature>
<dbReference type="Proteomes" id="UP000230228">
    <property type="component" value="Unassembled WGS sequence"/>
</dbReference>
<name>A0A2M8ER09_9BACT</name>
<feature type="domain" description="SHSP" evidence="3">
    <location>
        <begin position="48"/>
        <end position="131"/>
    </location>
</feature>
<dbReference type="PROSITE" id="PS01031">
    <property type="entry name" value="SHSP"/>
    <property type="match status" value="1"/>
</dbReference>
<evidence type="ECO:0000256" key="1">
    <source>
        <dbReference type="PROSITE-ProRule" id="PRU00285"/>
    </source>
</evidence>